<reference evidence="1 2" key="1">
    <citation type="submission" date="2010-02" db="EMBL/GenBank/DDBJ databases">
        <authorList>
            <person name="Weinstock G."/>
            <person name="Sodergren E."/>
            <person name="Clifton S."/>
            <person name="Fulton L."/>
            <person name="Fulton B."/>
            <person name="Courtney L."/>
            <person name="Fronick C."/>
            <person name="Harrison M."/>
            <person name="Strong C."/>
            <person name="Farmer C."/>
            <person name="Delahaunty K."/>
            <person name="Markovic C."/>
            <person name="Hall O."/>
            <person name="Minx P."/>
            <person name="Tomlinson C."/>
            <person name="Mitreva M."/>
            <person name="Nelson J."/>
            <person name="Hou S."/>
            <person name="Wollam A."/>
            <person name="Pepin K.H."/>
            <person name="Johnson M."/>
            <person name="Bhonagiri V."/>
            <person name="Zhang X."/>
            <person name="Suruliraj S."/>
            <person name="Warren W."/>
            <person name="Chinwalla A."/>
            <person name="Mardis E.R."/>
            <person name="Wilson R.K."/>
        </authorList>
    </citation>
    <scope>NUCLEOTIDE SEQUENCE [LARGE SCALE GENOMIC DNA]</scope>
    <source>
        <strain evidence="1 2">ATCC 33693</strain>
    </source>
</reference>
<name>D4CXI3_9FUSO</name>
<dbReference type="RefSeq" id="WP_005974937.1">
    <property type="nucleotide sequence ID" value="NZ_GG665898.1"/>
</dbReference>
<dbReference type="STRING" id="546275.FUSPEROL_02144"/>
<proteinExistence type="predicted"/>
<dbReference type="EMBL" id="ACJY01000099">
    <property type="protein sequence ID" value="EFE86103.1"/>
    <property type="molecule type" value="Genomic_DNA"/>
</dbReference>
<protein>
    <submittedName>
        <fullName evidence="1">Uncharacterized protein</fullName>
    </submittedName>
</protein>
<evidence type="ECO:0000313" key="2">
    <source>
        <dbReference type="Proteomes" id="UP000003748"/>
    </source>
</evidence>
<dbReference type="HOGENOM" id="CLU_2464599_0_0_0"/>
<accession>D4CXI3</accession>
<dbReference type="GeneID" id="78420317"/>
<sequence>MIYCLNCDGDFDGEIFLTKETQNSYLICFDETFEDIILFIENPFKLKNKKFRNIRILRFSKEEKINTILKSNLINENIKKKIKLYFNI</sequence>
<evidence type="ECO:0000313" key="1">
    <source>
        <dbReference type="EMBL" id="EFE86103.1"/>
    </source>
</evidence>
<dbReference type="Proteomes" id="UP000003748">
    <property type="component" value="Unassembled WGS sequence"/>
</dbReference>
<dbReference type="AlphaFoldDB" id="D4CXI3"/>
<organism evidence="1 2">
    <name type="scientific">Fusobacterium periodonticum ATCC 33693</name>
    <dbReference type="NCBI Taxonomy" id="546275"/>
    <lineage>
        <taxon>Bacteria</taxon>
        <taxon>Fusobacteriati</taxon>
        <taxon>Fusobacteriota</taxon>
        <taxon>Fusobacteriia</taxon>
        <taxon>Fusobacteriales</taxon>
        <taxon>Fusobacteriaceae</taxon>
        <taxon>Fusobacterium</taxon>
    </lineage>
</organism>
<gene>
    <name evidence="1" type="ORF">FUSPEROL_02144</name>
</gene>
<comment type="caution">
    <text evidence="1">The sequence shown here is derived from an EMBL/GenBank/DDBJ whole genome shotgun (WGS) entry which is preliminary data.</text>
</comment>